<protein>
    <submittedName>
        <fullName evidence="1">Uncharacterized protein</fullName>
    </submittedName>
</protein>
<proteinExistence type="predicted"/>
<dbReference type="Proteomes" id="UP000267341">
    <property type="component" value="Unassembled WGS sequence"/>
</dbReference>
<organism evidence="1 2">
    <name type="scientific">Yokenella regensburgei</name>
    <dbReference type="NCBI Taxonomy" id="158877"/>
    <lineage>
        <taxon>Bacteria</taxon>
        <taxon>Pseudomonadati</taxon>
        <taxon>Pseudomonadota</taxon>
        <taxon>Gammaproteobacteria</taxon>
        <taxon>Enterobacterales</taxon>
        <taxon>Enterobacteriaceae</taxon>
        <taxon>Yokenella</taxon>
    </lineage>
</organism>
<evidence type="ECO:0000313" key="1">
    <source>
        <dbReference type="EMBL" id="RKR64840.1"/>
    </source>
</evidence>
<sequence>MFVDKTLQVDLSIAATADQNVVVITGPDSVTATQITVEYNGPNANQPSTYGNVLYIWQSGDMIPWSTEALHSDALEGNSPSGTQSFGGLDVTDDSYIIGYAVGPLNNTTGAWSKYSNVIASAFVPKSGSSDYQMTKSTVDVAKRGSTSLVAKIEMLPGYNPAGSNTWVGIWEGVAASYNQKPKWRAVATSGNASSTVSFNKILLTRGTTYTLGLFASGYSDQDAQLKQTTLAATHTFTV</sequence>
<name>A0ABX9S209_9ENTR</name>
<dbReference type="RefSeq" id="WP_120816416.1">
    <property type="nucleotide sequence ID" value="NZ_CP050811.1"/>
</dbReference>
<reference evidence="1 2" key="1">
    <citation type="submission" date="2018-10" db="EMBL/GenBank/DDBJ databases">
        <title>Genomic Encyclopedia of Type Strains, Phase IV (KMG-IV): sequencing the most valuable type-strain genomes for metagenomic binning, comparative biology and taxonomic classification.</title>
        <authorList>
            <person name="Goeker M."/>
        </authorList>
    </citation>
    <scope>NUCLEOTIDE SEQUENCE [LARGE SCALE GENOMIC DNA]</scope>
    <source>
        <strain evidence="1 2">DSM 5079</strain>
    </source>
</reference>
<dbReference type="GeneID" id="66903589"/>
<accession>A0ABX9S209</accession>
<comment type="caution">
    <text evidence="1">The sequence shown here is derived from an EMBL/GenBank/DDBJ whole genome shotgun (WGS) entry which is preliminary data.</text>
</comment>
<evidence type="ECO:0000313" key="2">
    <source>
        <dbReference type="Proteomes" id="UP000267341"/>
    </source>
</evidence>
<gene>
    <name evidence="1" type="ORF">C7387_1549</name>
</gene>
<keyword evidence="2" id="KW-1185">Reference proteome</keyword>
<dbReference type="EMBL" id="RBIZ01000003">
    <property type="protein sequence ID" value="RKR64840.1"/>
    <property type="molecule type" value="Genomic_DNA"/>
</dbReference>